<sequence length="147" mass="15738">MSIDHALDALSALSNGARLVIFRTLVNHEPEGLTAGVLTDMMGMRHNTLSNHLAVLSRGGLICGTREGRFVRYRACLDGMHGLLAFLLDDCCGGRSELCLQPHPTDPACDCVAEVPAPPRPLPRPGGRRSGQWRGQGRGPACRRTGG</sequence>
<dbReference type="Gene3D" id="1.10.10.10">
    <property type="entry name" value="Winged helix-like DNA-binding domain superfamily/Winged helix DNA-binding domain"/>
    <property type="match status" value="1"/>
</dbReference>
<evidence type="ECO:0000259" key="5">
    <source>
        <dbReference type="PROSITE" id="PS50987"/>
    </source>
</evidence>
<dbReference type="EMBL" id="AM743169">
    <property type="protein sequence ID" value="CAQ45915.1"/>
    <property type="molecule type" value="Genomic_DNA"/>
</dbReference>
<evidence type="ECO:0000313" key="6">
    <source>
        <dbReference type="EMBL" id="CAQ45915.1"/>
    </source>
</evidence>
<dbReference type="PRINTS" id="PR00778">
    <property type="entry name" value="HTHARSR"/>
</dbReference>
<name>B2FRL3_STRMK</name>
<dbReference type="InterPro" id="IPR011991">
    <property type="entry name" value="ArsR-like_HTH"/>
</dbReference>
<evidence type="ECO:0000313" key="7">
    <source>
        <dbReference type="Proteomes" id="UP000008840"/>
    </source>
</evidence>
<dbReference type="eggNOG" id="COG0640">
    <property type="taxonomic scope" value="Bacteria"/>
</dbReference>
<dbReference type="InterPro" id="IPR036388">
    <property type="entry name" value="WH-like_DNA-bd_sf"/>
</dbReference>
<evidence type="ECO:0000256" key="2">
    <source>
        <dbReference type="ARBA" id="ARBA00023125"/>
    </source>
</evidence>
<dbReference type="EnsemblBacteria" id="CAQ45915">
    <property type="protein sequence ID" value="CAQ45915"/>
    <property type="gene ID" value="Smlt2428"/>
</dbReference>
<dbReference type="SUPFAM" id="SSF46785">
    <property type="entry name" value="Winged helix' DNA-binding domain"/>
    <property type="match status" value="1"/>
</dbReference>
<dbReference type="InterPro" id="IPR051011">
    <property type="entry name" value="Metal_resp_trans_reg"/>
</dbReference>
<dbReference type="InterPro" id="IPR036390">
    <property type="entry name" value="WH_DNA-bd_sf"/>
</dbReference>
<protein>
    <submittedName>
        <fullName evidence="6">ArsR family regulatory protein</fullName>
    </submittedName>
</protein>
<dbReference type="Proteomes" id="UP000008840">
    <property type="component" value="Chromosome"/>
</dbReference>
<dbReference type="GO" id="GO:0003700">
    <property type="term" value="F:DNA-binding transcription factor activity"/>
    <property type="evidence" value="ECO:0007669"/>
    <property type="project" value="InterPro"/>
</dbReference>
<feature type="domain" description="HTH arsR-type" evidence="5">
    <location>
        <begin position="1"/>
        <end position="95"/>
    </location>
</feature>
<feature type="region of interest" description="Disordered" evidence="4">
    <location>
        <begin position="117"/>
        <end position="147"/>
    </location>
</feature>
<dbReference type="KEGG" id="sml:Smlt2428"/>
<dbReference type="SMART" id="SM00418">
    <property type="entry name" value="HTH_ARSR"/>
    <property type="match status" value="1"/>
</dbReference>
<dbReference type="HOGENOM" id="CLU_097806_2_0_6"/>
<evidence type="ECO:0000256" key="4">
    <source>
        <dbReference type="SAM" id="MobiDB-lite"/>
    </source>
</evidence>
<evidence type="ECO:0000256" key="3">
    <source>
        <dbReference type="ARBA" id="ARBA00023163"/>
    </source>
</evidence>
<dbReference type="PROSITE" id="PS50987">
    <property type="entry name" value="HTH_ARSR_2"/>
    <property type="match status" value="1"/>
</dbReference>
<keyword evidence="7" id="KW-1185">Reference proteome</keyword>
<dbReference type="CDD" id="cd00090">
    <property type="entry name" value="HTH_ARSR"/>
    <property type="match status" value="1"/>
</dbReference>
<proteinExistence type="predicted"/>
<dbReference type="GO" id="GO:0003677">
    <property type="term" value="F:DNA binding"/>
    <property type="evidence" value="ECO:0007669"/>
    <property type="project" value="UniProtKB-KW"/>
</dbReference>
<dbReference type="PANTHER" id="PTHR43132:SF2">
    <property type="entry name" value="ARSENICAL RESISTANCE OPERON REPRESSOR ARSR-RELATED"/>
    <property type="match status" value="1"/>
</dbReference>
<dbReference type="Pfam" id="PF12840">
    <property type="entry name" value="HTH_20"/>
    <property type="match status" value="1"/>
</dbReference>
<dbReference type="PANTHER" id="PTHR43132">
    <property type="entry name" value="ARSENICAL RESISTANCE OPERON REPRESSOR ARSR-RELATED"/>
    <property type="match status" value="1"/>
</dbReference>
<keyword evidence="2" id="KW-0238">DNA-binding</keyword>
<organism evidence="6 7">
    <name type="scientific">Stenotrophomonas maltophilia (strain K279a)</name>
    <dbReference type="NCBI Taxonomy" id="522373"/>
    <lineage>
        <taxon>Bacteria</taxon>
        <taxon>Pseudomonadati</taxon>
        <taxon>Pseudomonadota</taxon>
        <taxon>Gammaproteobacteria</taxon>
        <taxon>Lysobacterales</taxon>
        <taxon>Lysobacteraceae</taxon>
        <taxon>Stenotrophomonas</taxon>
        <taxon>Stenotrophomonas maltophilia group</taxon>
    </lineage>
</organism>
<dbReference type="InterPro" id="IPR001845">
    <property type="entry name" value="HTH_ArsR_DNA-bd_dom"/>
</dbReference>
<reference evidence="6 7" key="1">
    <citation type="journal article" date="2008" name="Genome Biol.">
        <title>The complete genome, comparative and functional analysis of Stenotrophomonas maltophilia reveals an organism heavily shielded by drug resistance determinants.</title>
        <authorList>
            <person name="Crossman L.C."/>
            <person name="Gould V.C."/>
            <person name="Dow J.M."/>
            <person name="Vernikos G.S."/>
            <person name="Okazaki A."/>
            <person name="Sebaihia M."/>
            <person name="Saunders D."/>
            <person name="Arrowsmith C."/>
            <person name="Carver T."/>
            <person name="Peters N."/>
            <person name="Adlem E."/>
            <person name="Kerhornou A."/>
            <person name="Lord A."/>
            <person name="Murphy L."/>
            <person name="Seeger K."/>
            <person name="Squares R."/>
            <person name="Rutter S."/>
            <person name="Quail M.A."/>
            <person name="Rajandream M.A."/>
            <person name="Harris D."/>
            <person name="Churcher C."/>
            <person name="Bentley S.D."/>
            <person name="Parkhill J."/>
            <person name="Thomson N.R."/>
            <person name="Avison M.B."/>
        </authorList>
    </citation>
    <scope>NUCLEOTIDE SEQUENCE [LARGE SCALE GENOMIC DNA]</scope>
    <source>
        <strain evidence="6 7">K279a</strain>
    </source>
</reference>
<keyword evidence="3" id="KW-0804">Transcription</keyword>
<keyword evidence="1" id="KW-0805">Transcription regulation</keyword>
<gene>
    <name evidence="6" type="ordered locus">Smlt2428</name>
</gene>
<dbReference type="AlphaFoldDB" id="B2FRL3"/>
<evidence type="ECO:0000256" key="1">
    <source>
        <dbReference type="ARBA" id="ARBA00023015"/>
    </source>
</evidence>
<accession>B2FRL3</accession>